<dbReference type="AlphaFoldDB" id="A0A7X0XX57"/>
<sequence>MQPRRREEELWAEQIKKERKFEELEQLFSKTKQAQEGVLHLFQDAWKGSKSQWRLGMIEDTMTEEWQKRKKQMFAVDDALKESRRAYQREQFASKEAGTNATD</sequence>
<dbReference type="EMBL" id="JAARVG010000004">
    <property type="protein sequence ID" value="MBC1792951.1"/>
    <property type="molecule type" value="Genomic_DNA"/>
</dbReference>
<organism evidence="1 2">
    <name type="scientific">Listeria booriae</name>
    <dbReference type="NCBI Taxonomy" id="1552123"/>
    <lineage>
        <taxon>Bacteria</taxon>
        <taxon>Bacillati</taxon>
        <taxon>Bacillota</taxon>
        <taxon>Bacilli</taxon>
        <taxon>Bacillales</taxon>
        <taxon>Listeriaceae</taxon>
        <taxon>Listeria</taxon>
    </lineage>
</organism>
<dbReference type="Proteomes" id="UP000539064">
    <property type="component" value="Unassembled WGS sequence"/>
</dbReference>
<proteinExistence type="predicted"/>
<gene>
    <name evidence="1" type="ORF">HCA52_05935</name>
</gene>
<comment type="caution">
    <text evidence="1">The sequence shown here is derived from an EMBL/GenBank/DDBJ whole genome shotgun (WGS) entry which is preliminary data.</text>
</comment>
<evidence type="ECO:0000313" key="1">
    <source>
        <dbReference type="EMBL" id="MBC1792951.1"/>
    </source>
</evidence>
<name>A0A7X0XX57_9LIST</name>
<dbReference type="RefSeq" id="WP_185487938.1">
    <property type="nucleotide sequence ID" value="NZ_JAARVC010000006.1"/>
</dbReference>
<protein>
    <submittedName>
        <fullName evidence="1">Uncharacterized protein</fullName>
    </submittedName>
</protein>
<evidence type="ECO:0000313" key="2">
    <source>
        <dbReference type="Proteomes" id="UP000539064"/>
    </source>
</evidence>
<reference evidence="1 2" key="1">
    <citation type="submission" date="2020-03" db="EMBL/GenBank/DDBJ databases">
        <title>Soil Listeria distribution.</title>
        <authorList>
            <person name="Liao J."/>
            <person name="Wiedmann M."/>
        </authorList>
    </citation>
    <scope>NUCLEOTIDE SEQUENCE [LARGE SCALE GENOMIC DNA]</scope>
    <source>
        <strain evidence="1 2">FSL L7-0978</strain>
    </source>
</reference>
<accession>A0A7X0XX57</accession>